<reference evidence="4" key="1">
    <citation type="journal article" date="2014" name="Int. J. Syst. Evol. Microbiol.">
        <title>Complete genome sequence of Corynebacterium casei LMG S-19264T (=DSM 44701T), isolated from a smear-ripened cheese.</title>
        <authorList>
            <consortium name="US DOE Joint Genome Institute (JGI-PGF)"/>
            <person name="Walter F."/>
            <person name="Albersmeier A."/>
            <person name="Kalinowski J."/>
            <person name="Ruckert C."/>
        </authorList>
    </citation>
    <scope>NUCLEOTIDE SEQUENCE</scope>
    <source>
        <strain evidence="4">JCM 30804</strain>
    </source>
</reference>
<gene>
    <name evidence="4" type="ORF">GCM10009332_17180</name>
</gene>
<dbReference type="InterPro" id="IPR029016">
    <property type="entry name" value="GAF-like_dom_sf"/>
</dbReference>
<dbReference type="SMART" id="SM00065">
    <property type="entry name" value="GAF"/>
    <property type="match status" value="1"/>
</dbReference>
<dbReference type="CDD" id="cd01949">
    <property type="entry name" value="GGDEF"/>
    <property type="match status" value="1"/>
</dbReference>
<dbReference type="EMBL" id="BMPZ01000003">
    <property type="protein sequence ID" value="GGI80386.1"/>
    <property type="molecule type" value="Genomic_DNA"/>
</dbReference>
<dbReference type="RefSeq" id="WP_188919852.1">
    <property type="nucleotide sequence ID" value="NZ_BMPZ01000003.1"/>
</dbReference>
<organism evidence="4 5">
    <name type="scientific">Shewanella gelidii</name>
    <dbReference type="NCBI Taxonomy" id="1642821"/>
    <lineage>
        <taxon>Bacteria</taxon>
        <taxon>Pseudomonadati</taxon>
        <taxon>Pseudomonadota</taxon>
        <taxon>Gammaproteobacteria</taxon>
        <taxon>Alteromonadales</taxon>
        <taxon>Shewanellaceae</taxon>
        <taxon>Shewanella</taxon>
    </lineage>
</organism>
<evidence type="ECO:0000313" key="4">
    <source>
        <dbReference type="EMBL" id="GGI80386.1"/>
    </source>
</evidence>
<name>A0A917N9H6_9GAMM</name>
<dbReference type="PANTHER" id="PTHR45138:SF9">
    <property type="entry name" value="DIGUANYLATE CYCLASE DGCM-RELATED"/>
    <property type="match status" value="1"/>
</dbReference>
<proteinExistence type="predicted"/>
<dbReference type="Gene3D" id="3.30.70.270">
    <property type="match status" value="1"/>
</dbReference>
<dbReference type="PROSITE" id="PS50887">
    <property type="entry name" value="GGDEF"/>
    <property type="match status" value="1"/>
</dbReference>
<dbReference type="SMART" id="SM00267">
    <property type="entry name" value="GGDEF"/>
    <property type="match status" value="1"/>
</dbReference>
<dbReference type="Pfam" id="PF01590">
    <property type="entry name" value="GAF"/>
    <property type="match status" value="1"/>
</dbReference>
<comment type="catalytic activity">
    <reaction evidence="2">
        <text>2 GTP = 3',3'-c-di-GMP + 2 diphosphate</text>
        <dbReference type="Rhea" id="RHEA:24898"/>
        <dbReference type="ChEBI" id="CHEBI:33019"/>
        <dbReference type="ChEBI" id="CHEBI:37565"/>
        <dbReference type="ChEBI" id="CHEBI:58805"/>
        <dbReference type="EC" id="2.7.7.65"/>
    </reaction>
</comment>
<dbReference type="Gene3D" id="3.30.450.40">
    <property type="match status" value="1"/>
</dbReference>
<reference evidence="4" key="2">
    <citation type="submission" date="2020-09" db="EMBL/GenBank/DDBJ databases">
        <authorList>
            <person name="Sun Q."/>
            <person name="Ohkuma M."/>
        </authorList>
    </citation>
    <scope>NUCLEOTIDE SEQUENCE</scope>
    <source>
        <strain evidence="4">JCM 30804</strain>
    </source>
</reference>
<dbReference type="SUPFAM" id="SSF55781">
    <property type="entry name" value="GAF domain-like"/>
    <property type="match status" value="1"/>
</dbReference>
<keyword evidence="5" id="KW-1185">Reference proteome</keyword>
<dbReference type="InterPro" id="IPR050469">
    <property type="entry name" value="Diguanylate_Cyclase"/>
</dbReference>
<dbReference type="NCBIfam" id="TIGR00254">
    <property type="entry name" value="GGDEF"/>
    <property type="match status" value="1"/>
</dbReference>
<evidence type="ECO:0000256" key="2">
    <source>
        <dbReference type="ARBA" id="ARBA00034247"/>
    </source>
</evidence>
<evidence type="ECO:0000313" key="5">
    <source>
        <dbReference type="Proteomes" id="UP000613743"/>
    </source>
</evidence>
<dbReference type="Pfam" id="PF00990">
    <property type="entry name" value="GGDEF"/>
    <property type="match status" value="1"/>
</dbReference>
<dbReference type="AlphaFoldDB" id="A0A917N9H6"/>
<comment type="caution">
    <text evidence="4">The sequence shown here is derived from an EMBL/GenBank/DDBJ whole genome shotgun (WGS) entry which is preliminary data.</text>
</comment>
<feature type="domain" description="GGDEF" evidence="3">
    <location>
        <begin position="202"/>
        <end position="325"/>
    </location>
</feature>
<dbReference type="InterPro" id="IPR043128">
    <property type="entry name" value="Rev_trsase/Diguanyl_cyclase"/>
</dbReference>
<dbReference type="Proteomes" id="UP000613743">
    <property type="component" value="Unassembled WGS sequence"/>
</dbReference>
<dbReference type="InterPro" id="IPR000160">
    <property type="entry name" value="GGDEF_dom"/>
</dbReference>
<accession>A0A917N9H6</accession>
<dbReference type="InterPro" id="IPR029787">
    <property type="entry name" value="Nucleotide_cyclase"/>
</dbReference>
<protein>
    <recommendedName>
        <fullName evidence="1">diguanylate cyclase</fullName>
        <ecNumber evidence="1">2.7.7.65</ecNumber>
    </recommendedName>
</protein>
<dbReference type="PANTHER" id="PTHR45138">
    <property type="entry name" value="REGULATORY COMPONENTS OF SENSORY TRANSDUCTION SYSTEM"/>
    <property type="match status" value="1"/>
</dbReference>
<dbReference type="EC" id="2.7.7.65" evidence="1"/>
<sequence length="325" mass="36535">MNKIVSFDKNKFLLDSPNDLISLEKWQNTVNLLSKLFNAPAGFLVQYTPQGFQTTISSQQESNPYPAGAIIEPEVNIFCRRIVETGHELYVSNALSESCWNTNPEVHQDGFRSYLGVPVNWPDGQPFGTFCVMDYEVTDYGETYFELIRQLKDILESDLTLIDLYQQVQQLAITDPLTELSNRRGFAILAEQRLKLAKRMQSQLALFYIDVDDFKVINDTHGHGVGDRVLKHVAEAIEGCTRQSDVVGRMGGDEFVALMMLENENDLSAIKSKLQQAFVTQHLQDLPAFTATVGVCLVTGKLQISDLLDQADRDMLSQKLNKTSG</sequence>
<dbReference type="InterPro" id="IPR003018">
    <property type="entry name" value="GAF"/>
</dbReference>
<evidence type="ECO:0000259" key="3">
    <source>
        <dbReference type="PROSITE" id="PS50887"/>
    </source>
</evidence>
<dbReference type="SUPFAM" id="SSF55073">
    <property type="entry name" value="Nucleotide cyclase"/>
    <property type="match status" value="1"/>
</dbReference>
<dbReference type="GO" id="GO:0052621">
    <property type="term" value="F:diguanylate cyclase activity"/>
    <property type="evidence" value="ECO:0007669"/>
    <property type="project" value="UniProtKB-EC"/>
</dbReference>
<evidence type="ECO:0000256" key="1">
    <source>
        <dbReference type="ARBA" id="ARBA00012528"/>
    </source>
</evidence>